<dbReference type="Pfam" id="PF12697">
    <property type="entry name" value="Abhydrolase_6"/>
    <property type="match status" value="1"/>
</dbReference>
<dbReference type="InterPro" id="IPR029058">
    <property type="entry name" value="AB_hydrolase_fold"/>
</dbReference>
<gene>
    <name evidence="2" type="ORF">CATMQ487_38520</name>
</gene>
<reference evidence="2" key="1">
    <citation type="submission" date="2022-04" db="EMBL/GenBank/DDBJ databases">
        <title>Whole genome sequence of Sphaerotilus sp. FB-5.</title>
        <authorList>
            <person name="Takeda M."/>
            <person name="Narihara S."/>
            <person name="Akimoto M."/>
            <person name="Akimoto R."/>
            <person name="Nishiyashiki S."/>
            <person name="Murakami T."/>
        </authorList>
    </citation>
    <scope>NUCLEOTIDE SEQUENCE</scope>
    <source>
        <strain evidence="2">FB-5</strain>
    </source>
</reference>
<keyword evidence="3" id="KW-1185">Reference proteome</keyword>
<name>A0ABM7YQR6_9BURK</name>
<sequence>MLALLLVLGGGHAYHAHQQARRHEALGLPGRWVPVAGHALYLHCQGTGGPTVLLESGAAAFAATWDRVMRPLSAQLRVCAYDRAGLGWSPASRAPVEPGAAARDLREALAAAGEHPPYVVVGHSLGALFAILFAEARPADVHALVLLDPAHPDMLDVLPALAASYDAMLRRLQLGAWLVQSGVPDAFDIQRPLIESFPPAAQQQAAYLVNDPGHLRSARAELLAWPAIAGAVRAARRFRSLPILVVSPDDPLDMADGASLRAALTHLQASYVTGIAPSAHLVLPGAGHDSMLLDERRAQVLSDRIGTFIRQVPAPKARHPGMPTPAD</sequence>
<dbReference type="Gene3D" id="3.40.50.1820">
    <property type="entry name" value="alpha/beta hydrolase"/>
    <property type="match status" value="1"/>
</dbReference>
<proteinExistence type="predicted"/>
<accession>A0ABM7YQR6</accession>
<dbReference type="PANTHER" id="PTHR43798">
    <property type="entry name" value="MONOACYLGLYCEROL LIPASE"/>
    <property type="match status" value="1"/>
</dbReference>
<dbReference type="SUPFAM" id="SSF53474">
    <property type="entry name" value="alpha/beta-Hydrolases"/>
    <property type="match status" value="1"/>
</dbReference>
<evidence type="ECO:0000313" key="3">
    <source>
        <dbReference type="Proteomes" id="UP001057498"/>
    </source>
</evidence>
<feature type="domain" description="AB hydrolase-1" evidence="1">
    <location>
        <begin position="53"/>
        <end position="300"/>
    </location>
</feature>
<protein>
    <recommendedName>
        <fullName evidence="1">AB hydrolase-1 domain-containing protein</fullName>
    </recommendedName>
</protein>
<dbReference type="Proteomes" id="UP001057498">
    <property type="component" value="Chromosome"/>
</dbReference>
<dbReference type="EMBL" id="AP025730">
    <property type="protein sequence ID" value="BDI06882.1"/>
    <property type="molecule type" value="Genomic_DNA"/>
</dbReference>
<organism evidence="2 3">
    <name type="scientific">Sphaerotilus microaerophilus</name>
    <dbReference type="NCBI Taxonomy" id="2914710"/>
    <lineage>
        <taxon>Bacteria</taxon>
        <taxon>Pseudomonadati</taxon>
        <taxon>Pseudomonadota</taxon>
        <taxon>Betaproteobacteria</taxon>
        <taxon>Burkholderiales</taxon>
        <taxon>Sphaerotilaceae</taxon>
        <taxon>Sphaerotilus</taxon>
    </lineage>
</organism>
<dbReference type="PANTHER" id="PTHR43798:SF33">
    <property type="entry name" value="HYDROLASE, PUTATIVE (AFU_ORTHOLOGUE AFUA_2G14860)-RELATED"/>
    <property type="match status" value="1"/>
</dbReference>
<dbReference type="InterPro" id="IPR050266">
    <property type="entry name" value="AB_hydrolase_sf"/>
</dbReference>
<evidence type="ECO:0000313" key="2">
    <source>
        <dbReference type="EMBL" id="BDI06882.1"/>
    </source>
</evidence>
<evidence type="ECO:0000259" key="1">
    <source>
        <dbReference type="Pfam" id="PF12697"/>
    </source>
</evidence>
<dbReference type="InterPro" id="IPR000073">
    <property type="entry name" value="AB_hydrolase_1"/>
</dbReference>